<keyword evidence="2" id="KW-1185">Reference proteome</keyword>
<evidence type="ECO:0008006" key="3">
    <source>
        <dbReference type="Google" id="ProtNLM"/>
    </source>
</evidence>
<name>A0ABS1JUG0_9BURK</name>
<reference evidence="1 2" key="1">
    <citation type="journal article" date="2017" name="Int. J. Syst. Evol. Microbiol.">
        <title>Ramlibacter alkalitolerans sp. nov., alkali-tolerant bacterium isolated from soil of ginseng.</title>
        <authorList>
            <person name="Lee D.H."/>
            <person name="Cha C.J."/>
        </authorList>
    </citation>
    <scope>NUCLEOTIDE SEQUENCE [LARGE SCALE GENOMIC DNA]</scope>
    <source>
        <strain evidence="1 2">KACC 19305</strain>
    </source>
</reference>
<dbReference type="Proteomes" id="UP000622707">
    <property type="component" value="Unassembled WGS sequence"/>
</dbReference>
<dbReference type="EMBL" id="JAEQND010000013">
    <property type="protein sequence ID" value="MBL0427766.1"/>
    <property type="molecule type" value="Genomic_DNA"/>
</dbReference>
<protein>
    <recommendedName>
        <fullName evidence="3">GNAT family N-acetyltransferase</fullName>
    </recommendedName>
</protein>
<accession>A0ABS1JUG0</accession>
<gene>
    <name evidence="1" type="ORF">JI746_21850</name>
</gene>
<dbReference type="RefSeq" id="WP_201692399.1">
    <property type="nucleotide sequence ID" value="NZ_JAEQND010000013.1"/>
</dbReference>
<evidence type="ECO:0000313" key="1">
    <source>
        <dbReference type="EMBL" id="MBL0427766.1"/>
    </source>
</evidence>
<sequence length="224" mass="24307">MGLIENIRVAGTGQLVPADVVPCSFQDVVAWQRYIHDPFIRPGGGIGFDWDWPAYYLACNTLETAAGRQVTVFQIHVEGPGGQAVPVAQCLLSMPYAFPGAPKGGPDPQCVFVWYVSAAPVAALRQRGVLHKFATLAPVLDTAIQMSAFYGLGGRIGLHAARGRTESESQELVKRYLGHGLARRASGRGFWRFLARKEDGRLFYFDSAAALAYAANQDDLRPGP</sequence>
<evidence type="ECO:0000313" key="2">
    <source>
        <dbReference type="Proteomes" id="UP000622707"/>
    </source>
</evidence>
<organism evidence="1 2">
    <name type="scientific">Ramlibacter alkalitolerans</name>
    <dbReference type="NCBI Taxonomy" id="2039631"/>
    <lineage>
        <taxon>Bacteria</taxon>
        <taxon>Pseudomonadati</taxon>
        <taxon>Pseudomonadota</taxon>
        <taxon>Betaproteobacteria</taxon>
        <taxon>Burkholderiales</taxon>
        <taxon>Comamonadaceae</taxon>
        <taxon>Ramlibacter</taxon>
    </lineage>
</organism>
<comment type="caution">
    <text evidence="1">The sequence shown here is derived from an EMBL/GenBank/DDBJ whole genome shotgun (WGS) entry which is preliminary data.</text>
</comment>
<proteinExistence type="predicted"/>